<proteinExistence type="predicted"/>
<gene>
    <name evidence="4" type="ORF">LWI28_008383</name>
</gene>
<keyword evidence="5" id="KW-1185">Reference proteome</keyword>
<dbReference type="InterPro" id="IPR001245">
    <property type="entry name" value="Ser-Thr/Tyr_kinase_cat_dom"/>
</dbReference>
<keyword evidence="1" id="KW-0547">Nucleotide-binding</keyword>
<comment type="caution">
    <text evidence="4">The sequence shown here is derived from an EMBL/GenBank/DDBJ whole genome shotgun (WGS) entry which is preliminary data.</text>
</comment>
<keyword evidence="2" id="KW-0067">ATP-binding</keyword>
<dbReference type="GO" id="GO:0007166">
    <property type="term" value="P:cell surface receptor signaling pathway"/>
    <property type="evidence" value="ECO:0007669"/>
    <property type="project" value="InterPro"/>
</dbReference>
<dbReference type="AlphaFoldDB" id="A0AAD5J4N2"/>
<dbReference type="Gene3D" id="3.30.200.20">
    <property type="entry name" value="Phosphorylase Kinase, domain 1"/>
    <property type="match status" value="1"/>
</dbReference>
<dbReference type="GO" id="GO:0005524">
    <property type="term" value="F:ATP binding"/>
    <property type="evidence" value="ECO:0007669"/>
    <property type="project" value="UniProtKB-KW"/>
</dbReference>
<dbReference type="InterPro" id="IPR045274">
    <property type="entry name" value="WAK-like"/>
</dbReference>
<dbReference type="InterPro" id="IPR011009">
    <property type="entry name" value="Kinase-like_dom_sf"/>
</dbReference>
<feature type="domain" description="Protein kinase" evidence="3">
    <location>
        <begin position="54"/>
        <end position="361"/>
    </location>
</feature>
<reference evidence="4" key="2">
    <citation type="submission" date="2023-02" db="EMBL/GenBank/DDBJ databases">
        <authorList>
            <person name="Swenson N.G."/>
            <person name="Wegrzyn J.L."/>
            <person name="Mcevoy S.L."/>
        </authorList>
    </citation>
    <scope>NUCLEOTIDE SEQUENCE</scope>
    <source>
        <strain evidence="4">91603</strain>
        <tissue evidence="4">Leaf</tissue>
    </source>
</reference>
<dbReference type="Proteomes" id="UP001064489">
    <property type="component" value="Chromosome 3"/>
</dbReference>
<organism evidence="4 5">
    <name type="scientific">Acer negundo</name>
    <name type="common">Box elder</name>
    <dbReference type="NCBI Taxonomy" id="4023"/>
    <lineage>
        <taxon>Eukaryota</taxon>
        <taxon>Viridiplantae</taxon>
        <taxon>Streptophyta</taxon>
        <taxon>Embryophyta</taxon>
        <taxon>Tracheophyta</taxon>
        <taxon>Spermatophyta</taxon>
        <taxon>Magnoliopsida</taxon>
        <taxon>eudicotyledons</taxon>
        <taxon>Gunneridae</taxon>
        <taxon>Pentapetalae</taxon>
        <taxon>rosids</taxon>
        <taxon>malvids</taxon>
        <taxon>Sapindales</taxon>
        <taxon>Sapindaceae</taxon>
        <taxon>Hippocastanoideae</taxon>
        <taxon>Acereae</taxon>
        <taxon>Acer</taxon>
    </lineage>
</organism>
<accession>A0AAD5J4N2</accession>
<dbReference type="PANTHER" id="PTHR27005:SF466">
    <property type="entry name" value="NON-FUNCTIONAL PSEUDOKINASE ZED1-LIKE"/>
    <property type="match status" value="1"/>
</dbReference>
<reference evidence="4" key="1">
    <citation type="journal article" date="2022" name="Plant J.">
        <title>Strategies of tolerance reflected in two North American maple genomes.</title>
        <authorList>
            <person name="McEvoy S.L."/>
            <person name="Sezen U.U."/>
            <person name="Trouern-Trend A."/>
            <person name="McMahon S.M."/>
            <person name="Schaberg P.G."/>
            <person name="Yang J."/>
            <person name="Wegrzyn J.L."/>
            <person name="Swenson N.G."/>
        </authorList>
    </citation>
    <scope>NUCLEOTIDE SEQUENCE</scope>
    <source>
        <strain evidence="4">91603</strain>
    </source>
</reference>
<dbReference type="GO" id="GO:0005886">
    <property type="term" value="C:plasma membrane"/>
    <property type="evidence" value="ECO:0007669"/>
    <property type="project" value="TreeGrafter"/>
</dbReference>
<dbReference type="EMBL" id="JAJSOW010000100">
    <property type="protein sequence ID" value="KAI9185561.1"/>
    <property type="molecule type" value="Genomic_DNA"/>
</dbReference>
<dbReference type="GO" id="GO:0004674">
    <property type="term" value="F:protein serine/threonine kinase activity"/>
    <property type="evidence" value="ECO:0007669"/>
    <property type="project" value="TreeGrafter"/>
</dbReference>
<dbReference type="InterPro" id="IPR000719">
    <property type="entry name" value="Prot_kinase_dom"/>
</dbReference>
<sequence>MIPFWRKEHQEKEAFVLKNGGILLEQLITTFDGKRNPIRNFSSEELKLATNNYDIMNVRMDDGFYFTLYKGFLPDRQISIMVFNSKSQQAYDYCINNIVFASQMCHKHILKLIGCCLETEVPILVFESLVKYGTLWNHIHSHHEPQFETLSWRQRLKIAMEISHTFAYLHVGFPRPIVYSWMGLSRFLLDEYLVPKLFDFSFAQCIPEGETHIKYAQSRGYVGYTAPELGRGVLNEKCDVYGFGKLLLEILTGQRKMSETEDETETMDEDRKFFARVDDNWLLDFETGEKNWLCEFVKKINGENGIIVVVDPTIIGDGLCPETRQQIQVFLELVVIKCLSHSAGDRPSMIDVAKQLRQLYLSASS</sequence>
<evidence type="ECO:0000256" key="1">
    <source>
        <dbReference type="ARBA" id="ARBA00022741"/>
    </source>
</evidence>
<name>A0AAD5J4N2_ACENE</name>
<protein>
    <recommendedName>
        <fullName evidence="3">Protein kinase domain-containing protein</fullName>
    </recommendedName>
</protein>
<evidence type="ECO:0000256" key="2">
    <source>
        <dbReference type="ARBA" id="ARBA00022840"/>
    </source>
</evidence>
<evidence type="ECO:0000259" key="3">
    <source>
        <dbReference type="PROSITE" id="PS50011"/>
    </source>
</evidence>
<dbReference type="PROSITE" id="PS50011">
    <property type="entry name" value="PROTEIN_KINASE_DOM"/>
    <property type="match status" value="1"/>
</dbReference>
<dbReference type="SUPFAM" id="SSF56112">
    <property type="entry name" value="Protein kinase-like (PK-like)"/>
    <property type="match status" value="1"/>
</dbReference>
<dbReference type="Pfam" id="PF07714">
    <property type="entry name" value="PK_Tyr_Ser-Thr"/>
    <property type="match status" value="1"/>
</dbReference>
<dbReference type="Gene3D" id="1.10.510.10">
    <property type="entry name" value="Transferase(Phosphotransferase) domain 1"/>
    <property type="match status" value="1"/>
</dbReference>
<evidence type="ECO:0000313" key="4">
    <source>
        <dbReference type="EMBL" id="KAI9185561.1"/>
    </source>
</evidence>
<evidence type="ECO:0000313" key="5">
    <source>
        <dbReference type="Proteomes" id="UP001064489"/>
    </source>
</evidence>
<dbReference type="PANTHER" id="PTHR27005">
    <property type="entry name" value="WALL-ASSOCIATED RECEPTOR KINASE-LIKE 21"/>
    <property type="match status" value="1"/>
</dbReference>